<accession>A0A9W4T7S0</accession>
<gene>
    <name evidence="1" type="ORF">FWILDA_LOCUS17980</name>
</gene>
<dbReference type="Proteomes" id="UP001153678">
    <property type="component" value="Unassembled WGS sequence"/>
</dbReference>
<name>A0A9W4T7S0_9GLOM</name>
<dbReference type="OrthoDB" id="2417504at2759"/>
<proteinExistence type="predicted"/>
<organism evidence="1 2">
    <name type="scientific">Funneliformis geosporum</name>
    <dbReference type="NCBI Taxonomy" id="1117311"/>
    <lineage>
        <taxon>Eukaryota</taxon>
        <taxon>Fungi</taxon>
        <taxon>Fungi incertae sedis</taxon>
        <taxon>Mucoromycota</taxon>
        <taxon>Glomeromycotina</taxon>
        <taxon>Glomeromycetes</taxon>
        <taxon>Glomerales</taxon>
        <taxon>Glomeraceae</taxon>
        <taxon>Funneliformis</taxon>
    </lineage>
</organism>
<protein>
    <submittedName>
        <fullName evidence="1">1848_t:CDS:1</fullName>
    </submittedName>
</protein>
<keyword evidence="2" id="KW-1185">Reference proteome</keyword>
<evidence type="ECO:0000313" key="2">
    <source>
        <dbReference type="Proteomes" id="UP001153678"/>
    </source>
</evidence>
<dbReference type="EMBL" id="CAMKVN010015919">
    <property type="protein sequence ID" value="CAI2197244.1"/>
    <property type="molecule type" value="Genomic_DNA"/>
</dbReference>
<comment type="caution">
    <text evidence="1">The sequence shown here is derived from an EMBL/GenBank/DDBJ whole genome shotgun (WGS) entry which is preliminary data.</text>
</comment>
<reference evidence="1" key="1">
    <citation type="submission" date="2022-08" db="EMBL/GenBank/DDBJ databases">
        <authorList>
            <person name="Kallberg Y."/>
            <person name="Tangrot J."/>
            <person name="Rosling A."/>
        </authorList>
    </citation>
    <scope>NUCLEOTIDE SEQUENCE</scope>
    <source>
        <strain evidence="1">Wild A</strain>
    </source>
</reference>
<feature type="non-terminal residue" evidence="1">
    <location>
        <position position="341"/>
    </location>
</feature>
<sequence length="341" mass="40186">DFLKKLCDDMAPSSFKSISEINYTKLNSISIRLIGCYGNRNLITKLLLNLEIINQQTYDLLIDSHPHNNDSNKPFLRPGIYLLVVNLDFGLVIHWPEVGCYEENASSQYKKNMTNLHRYLTKVTDHQLCLMSEDDLERFDWNLYNNDDDSDDDKEFHEFEIKKSQEEQEDFKIYSGFKVNLTDKIKAEIKNTQEDDIPLHPIRSKMSQEFQSRLQGRRLYIDRERMTMNSLKIFITHGLKMEDELLGPFRNEIQIAKSQINEKKNREAETIKNDSKIISSLAWKKLNLERIRSKYPNIEGQIDNLIKINSKNWNELKSRYILTSTIIFDILEMNEESSATR</sequence>
<dbReference type="AlphaFoldDB" id="A0A9W4T7S0"/>
<evidence type="ECO:0000313" key="1">
    <source>
        <dbReference type="EMBL" id="CAI2197244.1"/>
    </source>
</evidence>
<feature type="non-terminal residue" evidence="1">
    <location>
        <position position="1"/>
    </location>
</feature>